<accession>A0ABV3X1U1</accession>
<protein>
    <submittedName>
        <fullName evidence="2">Uncharacterized protein</fullName>
    </submittedName>
</protein>
<organism evidence="2 3">
    <name type="scientific">Neoaquamicrobium sediminum</name>
    <dbReference type="NCBI Taxonomy" id="1849104"/>
    <lineage>
        <taxon>Bacteria</taxon>
        <taxon>Pseudomonadati</taxon>
        <taxon>Pseudomonadota</taxon>
        <taxon>Alphaproteobacteria</taxon>
        <taxon>Hyphomicrobiales</taxon>
        <taxon>Phyllobacteriaceae</taxon>
        <taxon>Neoaquamicrobium</taxon>
    </lineage>
</organism>
<dbReference type="RefSeq" id="WP_173194328.1">
    <property type="nucleotide sequence ID" value="NZ_JABETK010000003.1"/>
</dbReference>
<sequence>MSNSAIHDDLATLQRETFDYFIREANPANGLIRDKTSFAGSMVVSAVDIGRRIMVLRGMGLPMYVSHATSKLGCNGLNGMDQPPSRQDTFHATGAAELDS</sequence>
<name>A0ABV3X1U1_9HYPH</name>
<proteinExistence type="predicted"/>
<dbReference type="EMBL" id="JAZHFV010000026">
    <property type="protein sequence ID" value="MEX4010745.1"/>
    <property type="molecule type" value="Genomic_DNA"/>
</dbReference>
<evidence type="ECO:0000313" key="2">
    <source>
        <dbReference type="EMBL" id="MEX4010745.1"/>
    </source>
</evidence>
<feature type="region of interest" description="Disordered" evidence="1">
    <location>
        <begin position="78"/>
        <end position="100"/>
    </location>
</feature>
<comment type="caution">
    <text evidence="2">The sequence shown here is derived from an EMBL/GenBank/DDBJ whole genome shotgun (WGS) entry which is preliminary data.</text>
</comment>
<gene>
    <name evidence="2" type="ORF">V1479_25930</name>
</gene>
<reference evidence="2 3" key="1">
    <citation type="submission" date="2024-01" db="EMBL/GenBank/DDBJ databases">
        <title>New evidence supports the origin of RcGTA from prophage.</title>
        <authorList>
            <person name="Xu Y."/>
            <person name="Liu B."/>
            <person name="Chen F."/>
        </authorList>
    </citation>
    <scope>NUCLEOTIDE SEQUENCE [LARGE SCALE GENOMIC DNA]</scope>
    <source>
        <strain evidence="2 3">CBW1107-2</strain>
    </source>
</reference>
<evidence type="ECO:0000256" key="1">
    <source>
        <dbReference type="SAM" id="MobiDB-lite"/>
    </source>
</evidence>
<evidence type="ECO:0000313" key="3">
    <source>
        <dbReference type="Proteomes" id="UP001559025"/>
    </source>
</evidence>
<keyword evidence="3" id="KW-1185">Reference proteome</keyword>
<dbReference type="Proteomes" id="UP001559025">
    <property type="component" value="Unassembled WGS sequence"/>
</dbReference>